<evidence type="ECO:0000313" key="2">
    <source>
        <dbReference type="Proteomes" id="UP000077563"/>
    </source>
</evidence>
<dbReference type="AlphaFoldDB" id="A0A9X5KSM6"/>
<sequence length="110" mass="11855">MSEVPSDNLKPLWEKSWNSWLNAIPCGEGACSRWAAKRPQDGLRGIPDAARLSGLGAAAQPSASKLAHYRDVFQPIQQLAIEKLLGDMTLGAPALLQCSRALSNSARNLE</sequence>
<protein>
    <submittedName>
        <fullName evidence="1">Uncharacterized protein</fullName>
    </submittedName>
</protein>
<organism evidence="1 2">
    <name type="scientific">Pseudomonas marginalis</name>
    <name type="common">Pseudomonas panacis</name>
    <dbReference type="NCBI Taxonomy" id="298"/>
    <lineage>
        <taxon>Bacteria</taxon>
        <taxon>Pseudomonadati</taxon>
        <taxon>Pseudomonadota</taxon>
        <taxon>Gammaproteobacteria</taxon>
        <taxon>Pseudomonadales</taxon>
        <taxon>Pseudomonadaceae</taxon>
        <taxon>Pseudomonas</taxon>
    </lineage>
</organism>
<accession>A0A9X5KSM6</accession>
<evidence type="ECO:0000313" key="1">
    <source>
        <dbReference type="EMBL" id="OAJ47160.1"/>
    </source>
</evidence>
<reference evidence="1 2" key="1">
    <citation type="submission" date="2015-09" db="EMBL/GenBank/DDBJ databases">
        <title>Genome sequence of Pseudomonas marginalis ICMP 3553.</title>
        <authorList>
            <person name="Visnovsky S."/>
            <person name="Lu A."/>
            <person name="Panda P."/>
            <person name="Pitman A."/>
        </authorList>
    </citation>
    <scope>NUCLEOTIDE SEQUENCE [LARGE SCALE GENOMIC DNA]</scope>
    <source>
        <strain evidence="1 2">ICMP 3553</strain>
    </source>
</reference>
<name>A0A9X5KSM6_PSEMA</name>
<dbReference type="EMBL" id="LKEG01000048">
    <property type="protein sequence ID" value="OAJ47160.1"/>
    <property type="molecule type" value="Genomic_DNA"/>
</dbReference>
<gene>
    <name evidence="1" type="ORF">AO064_28260</name>
</gene>
<dbReference type="Proteomes" id="UP000077563">
    <property type="component" value="Unassembled WGS sequence"/>
</dbReference>
<proteinExistence type="predicted"/>
<comment type="caution">
    <text evidence="1">The sequence shown here is derived from an EMBL/GenBank/DDBJ whole genome shotgun (WGS) entry which is preliminary data.</text>
</comment>